<feature type="domain" description="Outer membrane protein beta-barrel" evidence="7">
    <location>
        <begin position="34"/>
        <end position="216"/>
    </location>
</feature>
<evidence type="ECO:0000313" key="9">
    <source>
        <dbReference type="Proteomes" id="UP000199647"/>
    </source>
</evidence>
<keyword evidence="3" id="KW-0472">Membrane</keyword>
<name>A0A1H9AUQ1_9HYPH</name>
<dbReference type="STRING" id="1855383.SAMN05216548_101527"/>
<keyword evidence="2 6" id="KW-0732">Signal</keyword>
<protein>
    <submittedName>
        <fullName evidence="8">Outer membrane immunogenic protein</fullName>
    </submittedName>
</protein>
<dbReference type="InterPro" id="IPR027385">
    <property type="entry name" value="Beta-barrel_OMP"/>
</dbReference>
<evidence type="ECO:0000256" key="3">
    <source>
        <dbReference type="ARBA" id="ARBA00023136"/>
    </source>
</evidence>
<dbReference type="Pfam" id="PF13505">
    <property type="entry name" value="OMP_b-brl"/>
    <property type="match status" value="1"/>
</dbReference>
<accession>A0A1H9AUQ1</accession>
<dbReference type="SUPFAM" id="SSF56925">
    <property type="entry name" value="OMPA-like"/>
    <property type="match status" value="1"/>
</dbReference>
<keyword evidence="4" id="KW-0998">Cell outer membrane</keyword>
<proteinExistence type="inferred from homology"/>
<evidence type="ECO:0000256" key="2">
    <source>
        <dbReference type="ARBA" id="ARBA00022729"/>
    </source>
</evidence>
<keyword evidence="9" id="KW-1185">Reference proteome</keyword>
<dbReference type="Gene3D" id="2.40.160.20">
    <property type="match status" value="1"/>
</dbReference>
<dbReference type="InterPro" id="IPR011250">
    <property type="entry name" value="OMP/PagP_B-barrel"/>
</dbReference>
<organism evidence="8 9">
    <name type="scientific">Faunimonas pinastri</name>
    <dbReference type="NCBI Taxonomy" id="1855383"/>
    <lineage>
        <taxon>Bacteria</taxon>
        <taxon>Pseudomonadati</taxon>
        <taxon>Pseudomonadota</taxon>
        <taxon>Alphaproteobacteria</taxon>
        <taxon>Hyphomicrobiales</taxon>
        <taxon>Afifellaceae</taxon>
        <taxon>Faunimonas</taxon>
    </lineage>
</organism>
<comment type="subcellular location">
    <subcellularLocation>
        <location evidence="1">Cell outer membrane</location>
    </subcellularLocation>
</comment>
<feature type="chain" id="PRO_5011628894" evidence="6">
    <location>
        <begin position="22"/>
        <end position="216"/>
    </location>
</feature>
<dbReference type="Proteomes" id="UP000199647">
    <property type="component" value="Unassembled WGS sequence"/>
</dbReference>
<dbReference type="EMBL" id="FOFG01000001">
    <property type="protein sequence ID" value="SEP80217.1"/>
    <property type="molecule type" value="Genomic_DNA"/>
</dbReference>
<dbReference type="GO" id="GO:0009279">
    <property type="term" value="C:cell outer membrane"/>
    <property type="evidence" value="ECO:0007669"/>
    <property type="project" value="UniProtKB-SubCell"/>
</dbReference>
<evidence type="ECO:0000259" key="7">
    <source>
        <dbReference type="Pfam" id="PF13505"/>
    </source>
</evidence>
<reference evidence="8 9" key="1">
    <citation type="submission" date="2016-10" db="EMBL/GenBank/DDBJ databases">
        <authorList>
            <person name="de Groot N.N."/>
        </authorList>
    </citation>
    <scope>NUCLEOTIDE SEQUENCE [LARGE SCALE GENOMIC DNA]</scope>
    <source>
        <strain evidence="8 9">A52C2</strain>
    </source>
</reference>
<dbReference type="OrthoDB" id="9815357at2"/>
<evidence type="ECO:0000256" key="1">
    <source>
        <dbReference type="ARBA" id="ARBA00004442"/>
    </source>
</evidence>
<feature type="signal peptide" evidence="6">
    <location>
        <begin position="1"/>
        <end position="21"/>
    </location>
</feature>
<evidence type="ECO:0000313" key="8">
    <source>
        <dbReference type="EMBL" id="SEP80217.1"/>
    </source>
</evidence>
<dbReference type="PANTHER" id="PTHR34001:SF3">
    <property type="entry name" value="BLL7405 PROTEIN"/>
    <property type="match status" value="1"/>
</dbReference>
<sequence length="216" mass="22802">MRIRVLLASAALSVAAVPAFAADFGNYQAAPAPAYSAAPAMRDWSGLEIGALLGYSFGNSDMHPRGRSSIHNDGASGVDGGVYAGYNIQQNNFVAGVEGDIVGSGAHGRDAGFKAEQNWEATLRGKVGYSLNQFLLYGTGGAALGNLKVAHDGTDDDHTAWGWTAGVGGEAMLTNRITARVEYRYTDYENKNFDIAPRTKADLSNNSIRAGVGYKF</sequence>
<dbReference type="PANTHER" id="PTHR34001">
    <property type="entry name" value="BLL7405 PROTEIN"/>
    <property type="match status" value="1"/>
</dbReference>
<gene>
    <name evidence="8" type="ORF">SAMN05216548_101527</name>
</gene>
<evidence type="ECO:0000256" key="4">
    <source>
        <dbReference type="ARBA" id="ARBA00023237"/>
    </source>
</evidence>
<comment type="similarity">
    <text evidence="5">Belongs to the Omp25/RopB family.</text>
</comment>
<dbReference type="RefSeq" id="WP_092494994.1">
    <property type="nucleotide sequence ID" value="NZ_FOFG01000001.1"/>
</dbReference>
<dbReference type="AlphaFoldDB" id="A0A1H9AUQ1"/>
<dbReference type="InterPro" id="IPR051692">
    <property type="entry name" value="OMP-like"/>
</dbReference>
<evidence type="ECO:0000256" key="6">
    <source>
        <dbReference type="SAM" id="SignalP"/>
    </source>
</evidence>
<evidence type="ECO:0000256" key="5">
    <source>
        <dbReference type="ARBA" id="ARBA00038306"/>
    </source>
</evidence>